<keyword evidence="1" id="KW-0805">Transcription regulation</keyword>
<dbReference type="Pfam" id="PF01547">
    <property type="entry name" value="SBP_bac_1"/>
    <property type="match status" value="1"/>
</dbReference>
<dbReference type="SUPFAM" id="SSF53850">
    <property type="entry name" value="Periplasmic binding protein-like II"/>
    <property type="match status" value="1"/>
</dbReference>
<dbReference type="CDD" id="cd07377">
    <property type="entry name" value="WHTH_GntR"/>
    <property type="match status" value="1"/>
</dbReference>
<sequence>MKRESEFRYTKLAGILREQILSGYIKPGQFLMSENELCRHYAMSRTSVRKSLEELLKEGLIVKKVGQGTIVSPDLAIEPSNKKVLRILATSPSHFMDSCMPFIIEEFEKQNPHVEVKCLSFPTSDFWESIRSSSQIGLQADIVFAGDRQFSEMEEAGPFLDLREPFKDVLPEIYPDLRKTFESGMQMPAIPVTFSPVYLVYNPKLFHKHDIPLPKHDWTKEDFLRAAQRLTIDTDGDGIIDQYGLTLSCSLNRWPLLALQNGVDFTGSIDREGLVKTLTFIHDLLYRYRIATLSPRYLINSEAFIRQKAGMVLTTSIELAGWRKETLPFEPMVASMPFGERKASLLIANAMMIPAASEEEELAIRFLKTALDPAIQERISREHKFLSVLQPVNDAVYSPTELTPLNIEGSRIVNSHFLHELFTDFSVMEEIEAEMELFWSGLESAVHFADRMVTMIESRLTPSSQ</sequence>
<dbReference type="Gene3D" id="3.40.190.10">
    <property type="entry name" value="Periplasmic binding protein-like II"/>
    <property type="match status" value="1"/>
</dbReference>
<dbReference type="SUPFAM" id="SSF46785">
    <property type="entry name" value="Winged helix' DNA-binding domain"/>
    <property type="match status" value="1"/>
</dbReference>
<proteinExistence type="predicted"/>
<reference evidence="5 6" key="1">
    <citation type="submission" date="2022-02" db="EMBL/GenBank/DDBJ databases">
        <title>Paenibacillus sp. MBLB1776 Whole Genome Shotgun Sequencing.</title>
        <authorList>
            <person name="Hwang C.Y."/>
            <person name="Cho E.-S."/>
            <person name="Seo M.-J."/>
        </authorList>
    </citation>
    <scope>NUCLEOTIDE SEQUENCE [LARGE SCALE GENOMIC DNA]</scope>
    <source>
        <strain evidence="5 6">MBLB1776</strain>
    </source>
</reference>
<dbReference type="InterPro" id="IPR006059">
    <property type="entry name" value="SBP"/>
</dbReference>
<dbReference type="PANTHER" id="PTHR43649:SF12">
    <property type="entry name" value="DIACETYLCHITOBIOSE BINDING PROTEIN DASA"/>
    <property type="match status" value="1"/>
</dbReference>
<dbReference type="PANTHER" id="PTHR43649">
    <property type="entry name" value="ARABINOSE-BINDING PROTEIN-RELATED"/>
    <property type="match status" value="1"/>
</dbReference>
<evidence type="ECO:0000259" key="4">
    <source>
        <dbReference type="PROSITE" id="PS50949"/>
    </source>
</evidence>
<dbReference type="Pfam" id="PF00392">
    <property type="entry name" value="GntR"/>
    <property type="match status" value="1"/>
</dbReference>
<dbReference type="PRINTS" id="PR00035">
    <property type="entry name" value="HTHGNTR"/>
</dbReference>
<dbReference type="PROSITE" id="PS50949">
    <property type="entry name" value="HTH_GNTR"/>
    <property type="match status" value="1"/>
</dbReference>
<dbReference type="Proteomes" id="UP001305702">
    <property type="component" value="Chromosome"/>
</dbReference>
<accession>A0AA96L9M1</accession>
<dbReference type="Gene3D" id="1.10.10.10">
    <property type="entry name" value="Winged helix-like DNA-binding domain superfamily/Winged helix DNA-binding domain"/>
    <property type="match status" value="1"/>
</dbReference>
<name>A0AA96L9M1_9BACL</name>
<keyword evidence="3" id="KW-0804">Transcription</keyword>
<dbReference type="InterPro" id="IPR036390">
    <property type="entry name" value="WH_DNA-bd_sf"/>
</dbReference>
<keyword evidence="2" id="KW-0238">DNA-binding</keyword>
<dbReference type="RefSeq" id="WP_315602831.1">
    <property type="nucleotide sequence ID" value="NZ_CP130318.1"/>
</dbReference>
<evidence type="ECO:0000313" key="6">
    <source>
        <dbReference type="Proteomes" id="UP001305702"/>
    </source>
</evidence>
<evidence type="ECO:0000256" key="1">
    <source>
        <dbReference type="ARBA" id="ARBA00023015"/>
    </source>
</evidence>
<dbReference type="InterPro" id="IPR036388">
    <property type="entry name" value="WH-like_DNA-bd_sf"/>
</dbReference>
<organism evidence="5 6">
    <name type="scientific">Paenibacillus aurantius</name>
    <dbReference type="NCBI Taxonomy" id="2918900"/>
    <lineage>
        <taxon>Bacteria</taxon>
        <taxon>Bacillati</taxon>
        <taxon>Bacillota</taxon>
        <taxon>Bacilli</taxon>
        <taxon>Bacillales</taxon>
        <taxon>Paenibacillaceae</taxon>
        <taxon>Paenibacillus</taxon>
    </lineage>
</organism>
<evidence type="ECO:0000256" key="2">
    <source>
        <dbReference type="ARBA" id="ARBA00023125"/>
    </source>
</evidence>
<dbReference type="GO" id="GO:0003677">
    <property type="term" value="F:DNA binding"/>
    <property type="evidence" value="ECO:0007669"/>
    <property type="project" value="UniProtKB-KW"/>
</dbReference>
<dbReference type="InterPro" id="IPR000524">
    <property type="entry name" value="Tscrpt_reg_HTH_GntR"/>
</dbReference>
<dbReference type="InterPro" id="IPR050490">
    <property type="entry name" value="Bact_solute-bd_prot1"/>
</dbReference>
<dbReference type="SMART" id="SM00345">
    <property type="entry name" value="HTH_GNTR"/>
    <property type="match status" value="1"/>
</dbReference>
<dbReference type="GO" id="GO:0003700">
    <property type="term" value="F:DNA-binding transcription factor activity"/>
    <property type="evidence" value="ECO:0007669"/>
    <property type="project" value="InterPro"/>
</dbReference>
<dbReference type="EMBL" id="CP130318">
    <property type="protein sequence ID" value="WNQ09064.1"/>
    <property type="molecule type" value="Genomic_DNA"/>
</dbReference>
<dbReference type="AlphaFoldDB" id="A0AA96L9M1"/>
<keyword evidence="6" id="KW-1185">Reference proteome</keyword>
<feature type="domain" description="HTH gntR-type" evidence="4">
    <location>
        <begin position="6"/>
        <end position="74"/>
    </location>
</feature>
<evidence type="ECO:0000256" key="3">
    <source>
        <dbReference type="ARBA" id="ARBA00023163"/>
    </source>
</evidence>
<protein>
    <submittedName>
        <fullName evidence="5">Extracellular solute-binding protein</fullName>
    </submittedName>
</protein>
<gene>
    <name evidence="5" type="ORF">MJA45_15560</name>
</gene>
<dbReference type="KEGG" id="paun:MJA45_15560"/>
<evidence type="ECO:0000313" key="5">
    <source>
        <dbReference type="EMBL" id="WNQ09064.1"/>
    </source>
</evidence>